<sequence length="40" mass="4288">MLDSGEAGDVLVWVVDTVHDYTDCKKKHAALVKAVSSVAE</sequence>
<name>A0A8S5MLC1_9CAUD</name>
<organism evidence="1">
    <name type="scientific">Podoviridae sp. ctlpi2</name>
    <dbReference type="NCBI Taxonomy" id="2826574"/>
    <lineage>
        <taxon>Viruses</taxon>
        <taxon>Duplodnaviria</taxon>
        <taxon>Heunggongvirae</taxon>
        <taxon>Uroviricota</taxon>
        <taxon>Caudoviricetes</taxon>
    </lineage>
</organism>
<evidence type="ECO:0000313" key="1">
    <source>
        <dbReference type="EMBL" id="DAD83113.1"/>
    </source>
</evidence>
<dbReference type="EMBL" id="BK014928">
    <property type="protein sequence ID" value="DAD83113.1"/>
    <property type="molecule type" value="Genomic_DNA"/>
</dbReference>
<proteinExistence type="predicted"/>
<reference evidence="1" key="1">
    <citation type="journal article" date="2021" name="Proc. Natl. Acad. Sci. U.S.A.">
        <title>A Catalog of Tens of Thousands of Viruses from Human Metagenomes Reveals Hidden Associations with Chronic Diseases.</title>
        <authorList>
            <person name="Tisza M.J."/>
            <person name="Buck C.B."/>
        </authorList>
    </citation>
    <scope>NUCLEOTIDE SEQUENCE</scope>
    <source>
        <strain evidence="1">Ctlpi2</strain>
    </source>
</reference>
<accession>A0A8S5MLC1</accession>
<protein>
    <submittedName>
        <fullName evidence="1">Uncharacterized protein</fullName>
    </submittedName>
</protein>